<dbReference type="GeneID" id="111309935"/>
<evidence type="ECO:0000256" key="10">
    <source>
        <dbReference type="ARBA" id="ARBA00022842"/>
    </source>
</evidence>
<evidence type="ECO:0000313" key="15">
    <source>
        <dbReference type="RefSeq" id="XP_022764694.1"/>
    </source>
</evidence>
<dbReference type="PANTHER" id="PTHR13872">
    <property type="entry name" value="DOLICHYL-DIPHOSPHOOLIGOSACCHARIDE--PROTEIN GLYCOSYLTRANSFERASE SUBUNIT"/>
    <property type="match status" value="1"/>
</dbReference>
<evidence type="ECO:0000256" key="8">
    <source>
        <dbReference type="ARBA" id="ARBA00022692"/>
    </source>
</evidence>
<keyword evidence="12" id="KW-0472">Membrane</keyword>
<dbReference type="GO" id="GO:0046872">
    <property type="term" value="F:metal ion binding"/>
    <property type="evidence" value="ECO:0007669"/>
    <property type="project" value="UniProtKB-KW"/>
</dbReference>
<keyword evidence="6" id="KW-0328">Glycosyltransferase</keyword>
<comment type="cofactor">
    <cofactor evidence="1">
        <name>Mn(2+)</name>
        <dbReference type="ChEBI" id="CHEBI:29035"/>
    </cofactor>
</comment>
<keyword evidence="7" id="KW-0808">Transferase</keyword>
<organism evidence="14 15">
    <name type="scientific">Durio zibethinus</name>
    <name type="common">Durian</name>
    <dbReference type="NCBI Taxonomy" id="66656"/>
    <lineage>
        <taxon>Eukaryota</taxon>
        <taxon>Viridiplantae</taxon>
        <taxon>Streptophyta</taxon>
        <taxon>Embryophyta</taxon>
        <taxon>Tracheophyta</taxon>
        <taxon>Spermatophyta</taxon>
        <taxon>Magnoliopsida</taxon>
        <taxon>eudicotyledons</taxon>
        <taxon>Gunneridae</taxon>
        <taxon>Pentapetalae</taxon>
        <taxon>rosids</taxon>
        <taxon>malvids</taxon>
        <taxon>Malvales</taxon>
        <taxon>Malvaceae</taxon>
        <taxon>Helicteroideae</taxon>
        <taxon>Durio</taxon>
    </lineage>
</organism>
<name>A0A6P6AIN9_DURZI</name>
<keyword evidence="14" id="KW-1185">Reference proteome</keyword>
<evidence type="ECO:0000256" key="9">
    <source>
        <dbReference type="ARBA" id="ARBA00022723"/>
    </source>
</evidence>
<dbReference type="UniPathway" id="UPA00378"/>
<evidence type="ECO:0000256" key="11">
    <source>
        <dbReference type="ARBA" id="ARBA00022989"/>
    </source>
</evidence>
<evidence type="ECO:0000256" key="2">
    <source>
        <dbReference type="ARBA" id="ARBA00001946"/>
    </source>
</evidence>
<evidence type="ECO:0000256" key="7">
    <source>
        <dbReference type="ARBA" id="ARBA00022679"/>
    </source>
</evidence>
<gene>
    <name evidence="15" type="primary">LOC111309935</name>
</gene>
<keyword evidence="13" id="KW-0464">Manganese</keyword>
<comment type="similarity">
    <text evidence="5">Belongs to the STT3 family.</text>
</comment>
<keyword evidence="9" id="KW-0479">Metal-binding</keyword>
<comment type="subcellular location">
    <subcellularLocation>
        <location evidence="3">Endomembrane system</location>
        <topology evidence="3">Multi-pass membrane protein</topology>
    </subcellularLocation>
</comment>
<dbReference type="OrthoDB" id="10261066at2759"/>
<dbReference type="KEGG" id="dzi:111309935"/>
<sequence length="122" mass="13324">MFDFHIPLSLFPAGLFFCFKKLSDATIFIVIYGLESTYLTGVMGQLILIARPAVCLTSAVAVSATVKNLTVLLRLKNKEVQTGSTKGTSSAKASASSKVFVDRNPHLLLSILLFYCHPAIWQ</sequence>
<dbReference type="InterPro" id="IPR003674">
    <property type="entry name" value="Oligo_trans_STT3"/>
</dbReference>
<keyword evidence="11" id="KW-1133">Transmembrane helix</keyword>
<evidence type="ECO:0000313" key="14">
    <source>
        <dbReference type="Proteomes" id="UP000515121"/>
    </source>
</evidence>
<dbReference type="GO" id="GO:0004576">
    <property type="term" value="F:oligosaccharyl transferase activity"/>
    <property type="evidence" value="ECO:0007669"/>
    <property type="project" value="InterPro"/>
</dbReference>
<dbReference type="Proteomes" id="UP000515121">
    <property type="component" value="Unplaced"/>
</dbReference>
<keyword evidence="10" id="KW-0460">Magnesium</keyword>
<dbReference type="GO" id="GO:0012505">
    <property type="term" value="C:endomembrane system"/>
    <property type="evidence" value="ECO:0007669"/>
    <property type="project" value="UniProtKB-SubCell"/>
</dbReference>
<protein>
    <submittedName>
        <fullName evidence="15">Dolichyl-diphosphooligosaccharide--protein glycosyltransferase subunit STT3B-like</fullName>
    </submittedName>
</protein>
<dbReference type="AlphaFoldDB" id="A0A6P6AIN9"/>
<dbReference type="RefSeq" id="XP_022764694.1">
    <property type="nucleotide sequence ID" value="XM_022908959.1"/>
</dbReference>
<evidence type="ECO:0000256" key="12">
    <source>
        <dbReference type="ARBA" id="ARBA00023136"/>
    </source>
</evidence>
<evidence type="ECO:0000256" key="4">
    <source>
        <dbReference type="ARBA" id="ARBA00004922"/>
    </source>
</evidence>
<evidence type="ECO:0000256" key="6">
    <source>
        <dbReference type="ARBA" id="ARBA00022676"/>
    </source>
</evidence>
<evidence type="ECO:0000256" key="1">
    <source>
        <dbReference type="ARBA" id="ARBA00001936"/>
    </source>
</evidence>
<accession>A0A6P6AIN9</accession>
<proteinExistence type="inferred from homology"/>
<reference evidence="15" key="1">
    <citation type="submission" date="2025-08" db="UniProtKB">
        <authorList>
            <consortium name="RefSeq"/>
        </authorList>
    </citation>
    <scope>IDENTIFICATION</scope>
    <source>
        <tissue evidence="15">Fruit stalk</tissue>
    </source>
</reference>
<evidence type="ECO:0000256" key="13">
    <source>
        <dbReference type="ARBA" id="ARBA00023211"/>
    </source>
</evidence>
<dbReference type="GO" id="GO:0016020">
    <property type="term" value="C:membrane"/>
    <property type="evidence" value="ECO:0007669"/>
    <property type="project" value="InterPro"/>
</dbReference>
<evidence type="ECO:0000256" key="5">
    <source>
        <dbReference type="ARBA" id="ARBA00010810"/>
    </source>
</evidence>
<comment type="pathway">
    <text evidence="4">Protein modification; protein glycosylation.</text>
</comment>
<keyword evidence="8" id="KW-0812">Transmembrane</keyword>
<comment type="cofactor">
    <cofactor evidence="2">
        <name>Mg(2+)</name>
        <dbReference type="ChEBI" id="CHEBI:18420"/>
    </cofactor>
</comment>
<dbReference type="PANTHER" id="PTHR13872:SF1">
    <property type="entry name" value="DOLICHYL-DIPHOSPHOOLIGOSACCHARIDE--PROTEIN GLYCOSYLTRANSFERASE SUBUNIT STT3B"/>
    <property type="match status" value="1"/>
</dbReference>
<evidence type="ECO:0000256" key="3">
    <source>
        <dbReference type="ARBA" id="ARBA00004127"/>
    </source>
</evidence>